<dbReference type="Gene3D" id="3.10.110.10">
    <property type="entry name" value="Ubiquitin Conjugating Enzyme"/>
    <property type="match status" value="1"/>
</dbReference>
<dbReference type="GO" id="GO:0016567">
    <property type="term" value="P:protein ubiquitination"/>
    <property type="evidence" value="ECO:0007669"/>
    <property type="project" value="InterPro"/>
</dbReference>
<name>A0A9P8QTP0_9HYPO</name>
<gene>
    <name evidence="16" type="ORF">Trco_001119</name>
</gene>
<dbReference type="InterPro" id="IPR013087">
    <property type="entry name" value="Znf_C2H2_type"/>
</dbReference>
<dbReference type="InterPro" id="IPR054694">
    <property type="entry name" value="Parkin-like_IBR"/>
</dbReference>
<sequence length="735" mass="79955">MDHSTADDDDARATELETLEAIYPELRRQHGRGFAFELELPVEPAAPVTVAFPAAASPDQLDAQKPAVKGSASAAPALVDSLQVSHLPPLALHITLPDGYPARCAPLVEISTTPQWLAPGMLSRLAGEASQLWEETGRDLVAYTYIDHVQRAADDVFGAITAEGTLQVDPEHKLAVLDYDIKAKKAAFDKETFSCGICLDPKKGSKCHRMLDCNHIFCLQCLRDFYNDAIKEGSLSTVRCLAPNCAKERAAAAKTAGEKARKPKTVVSPSELLQIGLSEDVVKRYVDLRYKTELESDKNTIYCPRQWCNGAARSTKHKKPLGLDFGEASDSESDQEDKGEADRNGKKAADKFNLGDLLSVCEDCGFAFCSRCFQSWHGEFFHCAPRRQNGELTEEDKASLEYLKLHTSPCPTCNAPAQKTHGCNHMICSRCDTHFCYLCSSWLDPGNPYRHYNQQEGGKVTSCYMRLWELEGGDGDDVGLGFVGGRGAALNGNANEAVPEDEGALDWIGMVVEEADDDAEDDADANANANANAPVQLDEHGHRVAVAREAPLVLRLLDNPFHNGNGNGNDDDDDDNHHHNNNDNMDNNQGRGRHRAADNQPVRPRGRGAGLRGRPAARAPNHRAGQAVHDNARGHPANRARGGRGDARRAHDGGRGGARRRDVGAAGRGGAVRGEPAAAAAARQNPNHNGNNNEDALDPAQEAWIRHFVQMALIDAEDEVEGGDSDEENGNWRFR</sequence>
<keyword evidence="5" id="KW-0479">Metal-binding</keyword>
<evidence type="ECO:0000256" key="12">
    <source>
        <dbReference type="SAM" id="MobiDB-lite"/>
    </source>
</evidence>
<evidence type="ECO:0000256" key="7">
    <source>
        <dbReference type="ARBA" id="ARBA00022771"/>
    </source>
</evidence>
<evidence type="ECO:0000256" key="5">
    <source>
        <dbReference type="ARBA" id="ARBA00022723"/>
    </source>
</evidence>
<evidence type="ECO:0000256" key="6">
    <source>
        <dbReference type="ARBA" id="ARBA00022737"/>
    </source>
</evidence>
<dbReference type="InterPro" id="IPR001841">
    <property type="entry name" value="Znf_RING"/>
</dbReference>
<dbReference type="PROSITE" id="PS51873">
    <property type="entry name" value="TRIAD"/>
    <property type="match status" value="1"/>
</dbReference>
<dbReference type="FunFam" id="3.30.40.10:FF:000416">
    <property type="entry name" value="RBR-type E3 ubiquitin transferase"/>
    <property type="match status" value="1"/>
</dbReference>
<evidence type="ECO:0000256" key="8">
    <source>
        <dbReference type="ARBA" id="ARBA00022786"/>
    </source>
</evidence>
<evidence type="ECO:0000256" key="10">
    <source>
        <dbReference type="ARBA" id="ARBA00044508"/>
    </source>
</evidence>
<feature type="compositionally biased region" description="Basic and acidic residues" evidence="12">
    <location>
        <begin position="643"/>
        <end position="663"/>
    </location>
</feature>
<comment type="caution">
    <text evidence="16">The sequence shown here is derived from an EMBL/GenBank/DDBJ whole genome shotgun (WGS) entry which is preliminary data.</text>
</comment>
<feature type="domain" description="RWD" evidence="14">
    <location>
        <begin position="14"/>
        <end position="156"/>
    </location>
</feature>
<dbReference type="SUPFAM" id="SSF57850">
    <property type="entry name" value="RING/U-box"/>
    <property type="match status" value="2"/>
</dbReference>
<dbReference type="PROSITE" id="PS00518">
    <property type="entry name" value="ZF_RING_1"/>
    <property type="match status" value="1"/>
</dbReference>
<dbReference type="InterPro" id="IPR016135">
    <property type="entry name" value="UBQ-conjugating_enzyme/RWD"/>
</dbReference>
<organism evidence="16 17">
    <name type="scientific">Trichoderma cornu-damae</name>
    <dbReference type="NCBI Taxonomy" id="654480"/>
    <lineage>
        <taxon>Eukaryota</taxon>
        <taxon>Fungi</taxon>
        <taxon>Dikarya</taxon>
        <taxon>Ascomycota</taxon>
        <taxon>Pezizomycotina</taxon>
        <taxon>Sordariomycetes</taxon>
        <taxon>Hypocreomycetidae</taxon>
        <taxon>Hypocreales</taxon>
        <taxon>Hypocreaceae</taxon>
        <taxon>Trichoderma</taxon>
    </lineage>
</organism>
<evidence type="ECO:0000313" key="16">
    <source>
        <dbReference type="EMBL" id="KAH6611099.1"/>
    </source>
</evidence>
<dbReference type="InterPro" id="IPR031127">
    <property type="entry name" value="E3_UB_ligase_RBR"/>
</dbReference>
<dbReference type="GO" id="GO:0061630">
    <property type="term" value="F:ubiquitin protein ligase activity"/>
    <property type="evidence" value="ECO:0007669"/>
    <property type="project" value="UniProtKB-EC"/>
</dbReference>
<keyword evidence="7 11" id="KW-0863">Zinc-finger</keyword>
<dbReference type="SMART" id="SM00591">
    <property type="entry name" value="RWD"/>
    <property type="match status" value="1"/>
</dbReference>
<protein>
    <recommendedName>
        <fullName evidence="3">RBR-type E3 ubiquitin transferase</fullName>
        <ecNumber evidence="3">2.3.2.31</ecNumber>
    </recommendedName>
</protein>
<dbReference type="Pfam" id="PF22605">
    <property type="entry name" value="IBR_2"/>
    <property type="match status" value="1"/>
</dbReference>
<feature type="region of interest" description="Disordered" evidence="12">
    <location>
        <begin position="319"/>
        <end position="345"/>
    </location>
</feature>
<proteinExistence type="inferred from homology"/>
<dbReference type="Gene3D" id="3.30.40.10">
    <property type="entry name" value="Zinc/RING finger domain, C3HC4 (zinc finger)"/>
    <property type="match status" value="1"/>
</dbReference>
<feature type="domain" description="RING-type" evidence="13">
    <location>
        <begin position="195"/>
        <end position="240"/>
    </location>
</feature>
<dbReference type="InterPro" id="IPR002867">
    <property type="entry name" value="IBR_dom"/>
</dbReference>
<dbReference type="InterPro" id="IPR044066">
    <property type="entry name" value="TRIAD_supradom"/>
</dbReference>
<feature type="compositionally biased region" description="Low complexity" evidence="12">
    <location>
        <begin position="673"/>
        <end position="683"/>
    </location>
</feature>
<feature type="compositionally biased region" description="Polar residues" evidence="12">
    <location>
        <begin position="684"/>
        <end position="694"/>
    </location>
</feature>
<accession>A0A9P8QTP0</accession>
<dbReference type="SMART" id="SM00647">
    <property type="entry name" value="IBR"/>
    <property type="match status" value="2"/>
</dbReference>
<dbReference type="PROSITE" id="PS50089">
    <property type="entry name" value="ZF_RING_2"/>
    <property type="match status" value="1"/>
</dbReference>
<dbReference type="CDD" id="cd23820">
    <property type="entry name" value="RWD_RNF14"/>
    <property type="match status" value="1"/>
</dbReference>
<keyword evidence="9" id="KW-0862">Zinc</keyword>
<dbReference type="SUPFAM" id="SSF54495">
    <property type="entry name" value="UBC-like"/>
    <property type="match status" value="1"/>
</dbReference>
<dbReference type="GO" id="GO:0008270">
    <property type="term" value="F:zinc ion binding"/>
    <property type="evidence" value="ECO:0007669"/>
    <property type="project" value="UniProtKB-KW"/>
</dbReference>
<evidence type="ECO:0000256" key="11">
    <source>
        <dbReference type="PROSITE-ProRule" id="PRU00175"/>
    </source>
</evidence>
<dbReference type="InterPro" id="IPR047548">
    <property type="entry name" value="Rcat_RBR_RNF14"/>
</dbReference>
<dbReference type="CDD" id="cd23134">
    <property type="entry name" value="RING-HC_ITT1-like"/>
    <property type="match status" value="1"/>
</dbReference>
<dbReference type="InterPro" id="IPR006575">
    <property type="entry name" value="RWD_dom"/>
</dbReference>
<reference evidence="16" key="1">
    <citation type="submission" date="2021-08" db="EMBL/GenBank/DDBJ databases">
        <title>Chromosome-Level Trichoderma cornu-damae using Hi-C Data.</title>
        <authorList>
            <person name="Kim C.S."/>
        </authorList>
    </citation>
    <scope>NUCLEOTIDE SEQUENCE</scope>
    <source>
        <strain evidence="16">KA19-0412C</strain>
    </source>
</reference>
<feature type="compositionally biased region" description="Basic and acidic residues" evidence="12">
    <location>
        <begin position="336"/>
        <end position="345"/>
    </location>
</feature>
<dbReference type="PROSITE" id="PS00028">
    <property type="entry name" value="ZINC_FINGER_C2H2_1"/>
    <property type="match status" value="1"/>
</dbReference>
<dbReference type="PROSITE" id="PS50908">
    <property type="entry name" value="RWD"/>
    <property type="match status" value="1"/>
</dbReference>
<evidence type="ECO:0000256" key="2">
    <source>
        <dbReference type="ARBA" id="ARBA00004906"/>
    </source>
</evidence>
<evidence type="ECO:0000259" key="13">
    <source>
        <dbReference type="PROSITE" id="PS50089"/>
    </source>
</evidence>
<evidence type="ECO:0000313" key="17">
    <source>
        <dbReference type="Proteomes" id="UP000827724"/>
    </source>
</evidence>
<dbReference type="Pfam" id="PF01485">
    <property type="entry name" value="IBR"/>
    <property type="match status" value="1"/>
</dbReference>
<dbReference type="CDD" id="cd20354">
    <property type="entry name" value="Rcat_RBR_RNF14"/>
    <property type="match status" value="1"/>
</dbReference>
<keyword evidence="4" id="KW-0808">Transferase</keyword>
<dbReference type="AlphaFoldDB" id="A0A9P8QTP0"/>
<dbReference type="OrthoDB" id="1431934at2759"/>
<comment type="pathway">
    <text evidence="2">Protein modification; protein ubiquitination.</text>
</comment>
<evidence type="ECO:0000259" key="15">
    <source>
        <dbReference type="PROSITE" id="PS51873"/>
    </source>
</evidence>
<dbReference type="Gene3D" id="1.20.120.1750">
    <property type="match status" value="1"/>
</dbReference>
<evidence type="ECO:0000259" key="14">
    <source>
        <dbReference type="PROSITE" id="PS50908"/>
    </source>
</evidence>
<comment type="catalytic activity">
    <reaction evidence="1">
        <text>[E2 ubiquitin-conjugating enzyme]-S-ubiquitinyl-L-cysteine + [acceptor protein]-L-lysine = [E2 ubiquitin-conjugating enzyme]-L-cysteine + [acceptor protein]-N(6)-ubiquitinyl-L-lysine.</text>
        <dbReference type="EC" id="2.3.2.31"/>
    </reaction>
</comment>
<keyword evidence="8" id="KW-0833">Ubl conjugation pathway</keyword>
<dbReference type="Proteomes" id="UP000827724">
    <property type="component" value="Unassembled WGS sequence"/>
</dbReference>
<dbReference type="InterPro" id="IPR017907">
    <property type="entry name" value="Znf_RING_CS"/>
</dbReference>
<comment type="similarity">
    <text evidence="10">Belongs to the RBR family. RNF14 subfamily.</text>
</comment>
<dbReference type="EMBL" id="JAIWOZ010000001">
    <property type="protein sequence ID" value="KAH6611099.1"/>
    <property type="molecule type" value="Genomic_DNA"/>
</dbReference>
<dbReference type="Pfam" id="PF05773">
    <property type="entry name" value="RWD"/>
    <property type="match status" value="1"/>
</dbReference>
<keyword evidence="6" id="KW-0677">Repeat</keyword>
<evidence type="ECO:0000256" key="9">
    <source>
        <dbReference type="ARBA" id="ARBA00022833"/>
    </source>
</evidence>
<evidence type="ECO:0000256" key="1">
    <source>
        <dbReference type="ARBA" id="ARBA00001798"/>
    </source>
</evidence>
<evidence type="ECO:0000256" key="3">
    <source>
        <dbReference type="ARBA" id="ARBA00012251"/>
    </source>
</evidence>
<evidence type="ECO:0000256" key="4">
    <source>
        <dbReference type="ARBA" id="ARBA00022679"/>
    </source>
</evidence>
<feature type="region of interest" description="Disordered" evidence="12">
    <location>
        <begin position="559"/>
        <end position="696"/>
    </location>
</feature>
<dbReference type="PANTHER" id="PTHR11685">
    <property type="entry name" value="RBR FAMILY RING FINGER AND IBR DOMAIN-CONTAINING"/>
    <property type="match status" value="1"/>
</dbReference>
<feature type="domain" description="RING-type" evidence="15">
    <location>
        <begin position="191"/>
        <end position="467"/>
    </location>
</feature>
<keyword evidence="17" id="KW-1185">Reference proteome</keyword>
<dbReference type="InterPro" id="IPR013083">
    <property type="entry name" value="Znf_RING/FYVE/PHD"/>
</dbReference>
<dbReference type="EC" id="2.3.2.31" evidence="3"/>